<organism evidence="2 3">
    <name type="scientific">Brugia timori</name>
    <dbReference type="NCBI Taxonomy" id="42155"/>
    <lineage>
        <taxon>Eukaryota</taxon>
        <taxon>Metazoa</taxon>
        <taxon>Ecdysozoa</taxon>
        <taxon>Nematoda</taxon>
        <taxon>Chromadorea</taxon>
        <taxon>Rhabditida</taxon>
        <taxon>Spirurina</taxon>
        <taxon>Spiruromorpha</taxon>
        <taxon>Filarioidea</taxon>
        <taxon>Onchocercidae</taxon>
        <taxon>Brugia</taxon>
    </lineage>
</organism>
<keyword evidence="3" id="KW-1185">Reference proteome</keyword>
<keyword evidence="1" id="KW-1133">Transmembrane helix</keyword>
<dbReference type="Proteomes" id="UP000280834">
    <property type="component" value="Unassembled WGS sequence"/>
</dbReference>
<accession>A0A3P7X540</accession>
<feature type="transmembrane region" description="Helical" evidence="1">
    <location>
        <begin position="16"/>
        <end position="34"/>
    </location>
</feature>
<evidence type="ECO:0000313" key="3">
    <source>
        <dbReference type="Proteomes" id="UP000280834"/>
    </source>
</evidence>
<proteinExistence type="predicted"/>
<sequence length="68" mass="7616">MTDRPASKAFRTADRASAVILLQAITISTTLLHLKRILKERICAIEIIEYWRTSLANSSGCKKIAIRS</sequence>
<protein>
    <submittedName>
        <fullName evidence="2">Uncharacterized protein</fullName>
    </submittedName>
</protein>
<evidence type="ECO:0000256" key="1">
    <source>
        <dbReference type="SAM" id="Phobius"/>
    </source>
</evidence>
<name>A0A3P7X540_9BILA</name>
<gene>
    <name evidence="2" type="ORF">BTMF_LOCUS15525</name>
</gene>
<dbReference type="EMBL" id="UZAG01022725">
    <property type="protein sequence ID" value="VDO54524.1"/>
    <property type="molecule type" value="Genomic_DNA"/>
</dbReference>
<evidence type="ECO:0000313" key="2">
    <source>
        <dbReference type="EMBL" id="VDO54524.1"/>
    </source>
</evidence>
<reference evidence="2 3" key="1">
    <citation type="submission" date="2018-11" db="EMBL/GenBank/DDBJ databases">
        <authorList>
            <consortium name="Pathogen Informatics"/>
        </authorList>
    </citation>
    <scope>NUCLEOTIDE SEQUENCE [LARGE SCALE GENOMIC DNA]</scope>
</reference>
<keyword evidence="1" id="KW-0812">Transmembrane</keyword>
<dbReference type="AlphaFoldDB" id="A0A3P7X540"/>
<keyword evidence="1" id="KW-0472">Membrane</keyword>